<dbReference type="RefSeq" id="WP_134816631.1">
    <property type="nucleotide sequence ID" value="NZ_BSRV01000003.1"/>
</dbReference>
<organism evidence="2">
    <name type="scientific">Bacillus amyloliquefaciens</name>
    <name type="common">Bacillus velezensis</name>
    <dbReference type="NCBI Taxonomy" id="1390"/>
    <lineage>
        <taxon>Bacteria</taxon>
        <taxon>Bacillati</taxon>
        <taxon>Bacillota</taxon>
        <taxon>Bacilli</taxon>
        <taxon>Bacillales</taxon>
        <taxon>Bacillaceae</taxon>
        <taxon>Bacillus</taxon>
        <taxon>Bacillus amyloliquefaciens group</taxon>
    </lineage>
</organism>
<evidence type="ECO:0000313" key="2">
    <source>
        <dbReference type="EMBL" id="AAO64466.1"/>
    </source>
</evidence>
<feature type="region of interest" description="Disordered" evidence="1">
    <location>
        <begin position="1"/>
        <end position="20"/>
    </location>
</feature>
<protein>
    <submittedName>
        <fullName evidence="2">Tetracycline resistance leader peptide</fullName>
    </submittedName>
</protein>
<dbReference type="GeneID" id="99333094"/>
<name>Q847B0_BACAM</name>
<keyword evidence="2" id="KW-0195">Cyclin</keyword>
<dbReference type="AlphaFoldDB" id="Q847B0"/>
<evidence type="ECO:0000256" key="1">
    <source>
        <dbReference type="SAM" id="MobiDB-lite"/>
    </source>
</evidence>
<proteinExistence type="predicted"/>
<dbReference type="Pfam" id="PF08050">
    <property type="entry name" value="Tet_res_leader"/>
    <property type="match status" value="1"/>
</dbReference>
<dbReference type="InterPro" id="IPR012618">
    <property type="entry name" value="Tet-R_leader_TetL"/>
</dbReference>
<dbReference type="EMBL" id="AY212950">
    <property type="protein sequence ID" value="AAO64466.1"/>
    <property type="molecule type" value="Genomic_DNA"/>
</dbReference>
<accession>Q847B0</accession>
<dbReference type="NCBIfam" id="NF033685">
    <property type="entry name" value="Tet_leader_L"/>
    <property type="match status" value="1"/>
</dbReference>
<gene>
    <name evidence="2" type="primary">tetL</name>
</gene>
<sequence>MKCKKMNRVQLKEGSVSMAL</sequence>
<dbReference type="GO" id="GO:0046677">
    <property type="term" value="P:response to antibiotic"/>
    <property type="evidence" value="ECO:0007669"/>
    <property type="project" value="InterPro"/>
</dbReference>
<reference evidence="2" key="1">
    <citation type="submission" date="2003-01" db="EMBL/GenBank/DDBJ databases">
        <title>Functional analysis of endophytic Bacillus genes that establish and sustain mutualistic interactions with plants and provide biocontrol activity.</title>
        <authorList>
            <person name="Reva O.N."/>
            <person name="Priest F.G."/>
        </authorList>
    </citation>
    <scope>NUCLEOTIDE SEQUENCE</scope>
    <source>
        <strain evidence="2">UCM B-5113</strain>
    </source>
</reference>